<comment type="caution">
    <text evidence="1">The sequence shown here is derived from an EMBL/GenBank/DDBJ whole genome shotgun (WGS) entry which is preliminary data.</text>
</comment>
<dbReference type="Proteomes" id="UP001362999">
    <property type="component" value="Unassembled WGS sequence"/>
</dbReference>
<keyword evidence="2" id="KW-1185">Reference proteome</keyword>
<reference evidence="1 2" key="1">
    <citation type="journal article" date="2024" name="J Genomics">
        <title>Draft genome sequencing and assembly of Favolaschia claudopus CIRM-BRFM 2984 isolated from oak limbs.</title>
        <authorList>
            <person name="Navarro D."/>
            <person name="Drula E."/>
            <person name="Chaduli D."/>
            <person name="Cazenave R."/>
            <person name="Ahrendt S."/>
            <person name="Wang J."/>
            <person name="Lipzen A."/>
            <person name="Daum C."/>
            <person name="Barry K."/>
            <person name="Grigoriev I.V."/>
            <person name="Favel A."/>
            <person name="Rosso M.N."/>
            <person name="Martin F."/>
        </authorList>
    </citation>
    <scope>NUCLEOTIDE SEQUENCE [LARGE SCALE GENOMIC DNA]</scope>
    <source>
        <strain evidence="1 2">CIRM-BRFM 2984</strain>
    </source>
</reference>
<evidence type="ECO:0000313" key="1">
    <source>
        <dbReference type="EMBL" id="KAK7039874.1"/>
    </source>
</evidence>
<protein>
    <submittedName>
        <fullName evidence="1">Peptide methionine sulfoxide reductase</fullName>
    </submittedName>
</protein>
<gene>
    <name evidence="1" type="ORF">R3P38DRAFT_2902250</name>
</gene>
<proteinExistence type="predicted"/>
<evidence type="ECO:0000313" key="2">
    <source>
        <dbReference type="Proteomes" id="UP001362999"/>
    </source>
</evidence>
<sequence>MDSQLTLVNATPPICLTFSRNSMINTTLFRDETRHPAYTLTTELRGSATNLHCSATGKLLARVTRRELLPDVLAFPDIDNDAKLKEVRLSKWMRRCKLPDGSHAHIIVSEMGNCVLKKDLLHRLALFTEYDLSTPIAHWDVSVPGSLSLVLYPGTENFHPQILVAFTVQELKMRMAEKADLVAQSRAAAQSKTLVNVN</sequence>
<accession>A0AAW0CN37</accession>
<organism evidence="1 2">
    <name type="scientific">Favolaschia claudopus</name>
    <dbReference type="NCBI Taxonomy" id="2862362"/>
    <lineage>
        <taxon>Eukaryota</taxon>
        <taxon>Fungi</taxon>
        <taxon>Dikarya</taxon>
        <taxon>Basidiomycota</taxon>
        <taxon>Agaricomycotina</taxon>
        <taxon>Agaricomycetes</taxon>
        <taxon>Agaricomycetidae</taxon>
        <taxon>Agaricales</taxon>
        <taxon>Marasmiineae</taxon>
        <taxon>Mycenaceae</taxon>
        <taxon>Favolaschia</taxon>
    </lineage>
</organism>
<name>A0AAW0CN37_9AGAR</name>
<dbReference type="AlphaFoldDB" id="A0AAW0CN37"/>
<dbReference type="EMBL" id="JAWWNJ010000016">
    <property type="protein sequence ID" value="KAK7039874.1"/>
    <property type="molecule type" value="Genomic_DNA"/>
</dbReference>